<evidence type="ECO:0000313" key="2">
    <source>
        <dbReference type="Proteomes" id="UP000789570"/>
    </source>
</evidence>
<dbReference type="AlphaFoldDB" id="A0A9N9BTB3"/>
<feature type="non-terminal residue" evidence="1">
    <location>
        <position position="1"/>
    </location>
</feature>
<gene>
    <name evidence="1" type="ORF">FCALED_LOCUS7493</name>
</gene>
<organism evidence="1 2">
    <name type="scientific">Funneliformis caledonium</name>
    <dbReference type="NCBI Taxonomy" id="1117310"/>
    <lineage>
        <taxon>Eukaryota</taxon>
        <taxon>Fungi</taxon>
        <taxon>Fungi incertae sedis</taxon>
        <taxon>Mucoromycota</taxon>
        <taxon>Glomeromycotina</taxon>
        <taxon>Glomeromycetes</taxon>
        <taxon>Glomerales</taxon>
        <taxon>Glomeraceae</taxon>
        <taxon>Funneliformis</taxon>
    </lineage>
</organism>
<reference evidence="1" key="1">
    <citation type="submission" date="2021-06" db="EMBL/GenBank/DDBJ databases">
        <authorList>
            <person name="Kallberg Y."/>
            <person name="Tangrot J."/>
            <person name="Rosling A."/>
        </authorList>
    </citation>
    <scope>NUCLEOTIDE SEQUENCE</scope>
    <source>
        <strain evidence="1">UK204</strain>
    </source>
</reference>
<dbReference type="Proteomes" id="UP000789570">
    <property type="component" value="Unassembled WGS sequence"/>
</dbReference>
<accession>A0A9N9BTB3</accession>
<evidence type="ECO:0000313" key="1">
    <source>
        <dbReference type="EMBL" id="CAG8578964.1"/>
    </source>
</evidence>
<protein>
    <submittedName>
        <fullName evidence="1">13569_t:CDS:1</fullName>
    </submittedName>
</protein>
<sequence length="47" mass="5393">IITSNRMELIQWINSSGTFQSMCQHWLQALLANITETPTPSPEQTFK</sequence>
<keyword evidence="2" id="KW-1185">Reference proteome</keyword>
<proteinExistence type="predicted"/>
<dbReference type="EMBL" id="CAJVPQ010001997">
    <property type="protein sequence ID" value="CAG8578964.1"/>
    <property type="molecule type" value="Genomic_DNA"/>
</dbReference>
<comment type="caution">
    <text evidence="1">The sequence shown here is derived from an EMBL/GenBank/DDBJ whole genome shotgun (WGS) entry which is preliminary data.</text>
</comment>
<name>A0A9N9BTB3_9GLOM</name>